<proteinExistence type="predicted"/>
<protein>
    <submittedName>
        <fullName evidence="2">Uncharacterized protein</fullName>
    </submittedName>
</protein>
<evidence type="ECO:0000313" key="2">
    <source>
        <dbReference type="EMBL" id="OIW23361.1"/>
    </source>
</evidence>
<evidence type="ECO:0000313" key="3">
    <source>
        <dbReference type="Proteomes" id="UP000182658"/>
    </source>
</evidence>
<dbReference type="InParanoid" id="A0A1J7IQI7"/>
<feature type="compositionally biased region" description="Low complexity" evidence="1">
    <location>
        <begin position="111"/>
        <end position="121"/>
    </location>
</feature>
<reference evidence="2 3" key="1">
    <citation type="submission" date="2016-10" db="EMBL/GenBank/DDBJ databases">
        <title>Draft genome sequence of Coniochaeta ligniaria NRRL30616, a lignocellulolytic fungus for bioabatement of inhibitors in plant biomass hydrolysates.</title>
        <authorList>
            <consortium name="DOE Joint Genome Institute"/>
            <person name="Jimenez D.J."/>
            <person name="Hector R.E."/>
            <person name="Riley R."/>
            <person name="Sun H."/>
            <person name="Grigoriev I.V."/>
            <person name="Van Elsas J.D."/>
            <person name="Nichols N.N."/>
        </authorList>
    </citation>
    <scope>NUCLEOTIDE SEQUENCE [LARGE SCALE GENOMIC DNA]</scope>
    <source>
        <strain evidence="2 3">NRRL 30616</strain>
    </source>
</reference>
<dbReference type="AlphaFoldDB" id="A0A1J7IQI7"/>
<organism evidence="2 3">
    <name type="scientific">Coniochaeta ligniaria NRRL 30616</name>
    <dbReference type="NCBI Taxonomy" id="1408157"/>
    <lineage>
        <taxon>Eukaryota</taxon>
        <taxon>Fungi</taxon>
        <taxon>Dikarya</taxon>
        <taxon>Ascomycota</taxon>
        <taxon>Pezizomycotina</taxon>
        <taxon>Sordariomycetes</taxon>
        <taxon>Sordariomycetidae</taxon>
        <taxon>Coniochaetales</taxon>
        <taxon>Coniochaetaceae</taxon>
        <taxon>Coniochaeta</taxon>
    </lineage>
</organism>
<evidence type="ECO:0000256" key="1">
    <source>
        <dbReference type="SAM" id="MobiDB-lite"/>
    </source>
</evidence>
<feature type="region of interest" description="Disordered" evidence="1">
    <location>
        <begin position="109"/>
        <end position="132"/>
    </location>
</feature>
<gene>
    <name evidence="2" type="ORF">CONLIGDRAFT_686805</name>
</gene>
<keyword evidence="3" id="KW-1185">Reference proteome</keyword>
<sequence>MSSHTTTSPLSSTSSSTPSVKHYYTLVESDLLADPSYRNWVSAFLSRHPELDLQPQPGDTSPRPLHRSATGLSAVSTLPSAHGQLSPTALQNTVSREWPNYLVYLARQQEQEQQQQQQTSPQQPPTTPTAPHRLDASVAHLTEAITAKDSCFRAAIEYDTRLKRMQTELLVALDEGDRGRVQSMRGEVLDVIRGYQGAMARAAGWSREVEERMRDLVREGFRG</sequence>
<dbReference type="EMBL" id="KV875107">
    <property type="protein sequence ID" value="OIW23361.1"/>
    <property type="molecule type" value="Genomic_DNA"/>
</dbReference>
<dbReference type="Proteomes" id="UP000182658">
    <property type="component" value="Unassembled WGS sequence"/>
</dbReference>
<accession>A0A1J7IQI7</accession>
<name>A0A1J7IQI7_9PEZI</name>